<feature type="compositionally biased region" description="Basic and acidic residues" evidence="1">
    <location>
        <begin position="429"/>
        <end position="471"/>
    </location>
</feature>
<organism evidence="2 3">
    <name type="scientific">Nocardiopsis codii</name>
    <dbReference type="NCBI Taxonomy" id="3065942"/>
    <lineage>
        <taxon>Bacteria</taxon>
        <taxon>Bacillati</taxon>
        <taxon>Actinomycetota</taxon>
        <taxon>Actinomycetes</taxon>
        <taxon>Streptosporangiales</taxon>
        <taxon>Nocardiopsidaceae</taxon>
        <taxon>Nocardiopsis</taxon>
    </lineage>
</organism>
<feature type="region of interest" description="Disordered" evidence="1">
    <location>
        <begin position="421"/>
        <end position="536"/>
    </location>
</feature>
<sequence>MSPNRPKGQISGKKADELRRNRARLAELLTPSGPESGGGGDQEIREALFLAAISSSVGQGGLSNSGALARGSLYHSLRKRSRQSRGEQFYTEEHVGYSPEVAMGGLGLIRRADARVVADVLGADVQRVREVQQNLKLEDVDQVLRADYGTGRIEQAARLSMQSQGPDPDTPPEHLWRRGLDETLDTGRMNPRELALHWLSAANANEPGARDAQERFFGELAEKHPQLAESMERHMLRDQNYTGSAASSRIDANSVMAGASPQADGRPLETMEEYWAKAVPWFKDNRADLNKLRDDAESLSAAVLNGRVPGTVLVDVRANAVANRNLPGFGEDHDRNLEAARARASGGAANAFPQGEALLDTFDRARGYPSNGLPDRAGSVAAGNAVKADLRAHDATRALGPNLVLGDSRLPVTTAQLGRAQDTNGRAVLRPDEARALGEQDREGAVRGRGSDARDPVARVAEQRERREKRTAIARTRAQAALYRRGEAARAAAGDSPRGLPTDRRRQRSAAGRLTAVHEGQRRSVTTTHTRTARAR</sequence>
<comment type="caution">
    <text evidence="2">The sequence shown here is derived from an EMBL/GenBank/DDBJ whole genome shotgun (WGS) entry which is preliminary data.</text>
</comment>
<accession>A0ABU7KB90</accession>
<feature type="compositionally biased region" description="Low complexity" evidence="1">
    <location>
        <begin position="473"/>
        <end position="493"/>
    </location>
</feature>
<name>A0ABU7KB90_9ACTN</name>
<dbReference type="EMBL" id="JAUZMY010000020">
    <property type="protein sequence ID" value="MEE2039498.1"/>
    <property type="molecule type" value="Genomic_DNA"/>
</dbReference>
<reference evidence="2 3" key="1">
    <citation type="submission" date="2023-08" db="EMBL/GenBank/DDBJ databases">
        <authorList>
            <person name="Girao M."/>
            <person name="Carvalho M.F."/>
        </authorList>
    </citation>
    <scope>NUCLEOTIDE SEQUENCE [LARGE SCALE GENOMIC DNA]</scope>
    <source>
        <strain evidence="2 3">CT-R113</strain>
    </source>
</reference>
<evidence type="ECO:0000313" key="2">
    <source>
        <dbReference type="EMBL" id="MEE2039498.1"/>
    </source>
</evidence>
<evidence type="ECO:0000256" key="1">
    <source>
        <dbReference type="SAM" id="MobiDB-lite"/>
    </source>
</evidence>
<feature type="region of interest" description="Disordered" evidence="1">
    <location>
        <begin position="1"/>
        <end position="41"/>
    </location>
</feature>
<dbReference type="RefSeq" id="WP_330093270.1">
    <property type="nucleotide sequence ID" value="NZ_JAUZMY010000020.1"/>
</dbReference>
<gene>
    <name evidence="2" type="ORF">Q8791_19950</name>
</gene>
<keyword evidence="3" id="KW-1185">Reference proteome</keyword>
<proteinExistence type="predicted"/>
<protein>
    <submittedName>
        <fullName evidence="2">Uncharacterized protein</fullName>
    </submittedName>
</protein>
<evidence type="ECO:0000313" key="3">
    <source>
        <dbReference type="Proteomes" id="UP001356095"/>
    </source>
</evidence>
<dbReference type="Proteomes" id="UP001356095">
    <property type="component" value="Unassembled WGS sequence"/>
</dbReference>